<keyword evidence="1" id="KW-0547">Nucleotide-binding</keyword>
<dbReference type="Pfam" id="PF03143">
    <property type="entry name" value="GTP_EFTU_D3"/>
    <property type="match status" value="1"/>
</dbReference>
<keyword evidence="7" id="KW-1185">Reference proteome</keyword>
<evidence type="ECO:0000256" key="3">
    <source>
        <dbReference type="ARBA" id="ARBA00022917"/>
    </source>
</evidence>
<keyword evidence="2" id="KW-0251">Elongation factor</keyword>
<keyword evidence="3" id="KW-0648">Protein biosynthesis</keyword>
<evidence type="ECO:0000256" key="1">
    <source>
        <dbReference type="ARBA" id="ARBA00022741"/>
    </source>
</evidence>
<evidence type="ECO:0000256" key="4">
    <source>
        <dbReference type="ARBA" id="ARBA00023134"/>
    </source>
</evidence>
<gene>
    <name evidence="6" type="ORF">CDO81_17250</name>
</gene>
<dbReference type="AlphaFoldDB" id="A0A254N457"/>
<evidence type="ECO:0000313" key="6">
    <source>
        <dbReference type="EMBL" id="OWR02886.1"/>
    </source>
</evidence>
<organism evidence="6 7">
    <name type="scientific">Roseateles puraquae</name>
    <dbReference type="NCBI Taxonomy" id="431059"/>
    <lineage>
        <taxon>Bacteria</taxon>
        <taxon>Pseudomonadati</taxon>
        <taxon>Pseudomonadota</taxon>
        <taxon>Betaproteobacteria</taxon>
        <taxon>Burkholderiales</taxon>
        <taxon>Sphaerotilaceae</taxon>
        <taxon>Roseateles</taxon>
    </lineage>
</organism>
<feature type="domain" description="Translation elongation factor EFTu/EF1A C-terminal" evidence="5">
    <location>
        <begin position="1"/>
        <end position="24"/>
    </location>
</feature>
<dbReference type="EMBL" id="NISI01000007">
    <property type="protein sequence ID" value="OWR02886.1"/>
    <property type="molecule type" value="Genomic_DNA"/>
</dbReference>
<reference evidence="6 7" key="1">
    <citation type="journal article" date="2007" name="Int. J. Syst. Evol. Microbiol.">
        <title>Description of Pelomonas aquatica sp. nov. and Pelomonas puraquae sp. nov., isolated from industrial and haemodialysis water.</title>
        <authorList>
            <person name="Gomila M."/>
            <person name="Bowien B."/>
            <person name="Falsen E."/>
            <person name="Moore E.R."/>
            <person name="Lalucat J."/>
        </authorList>
    </citation>
    <scope>NUCLEOTIDE SEQUENCE [LARGE SCALE GENOMIC DNA]</scope>
    <source>
        <strain evidence="6 7">CCUG 52769</strain>
    </source>
</reference>
<evidence type="ECO:0000256" key="2">
    <source>
        <dbReference type="ARBA" id="ARBA00022768"/>
    </source>
</evidence>
<protein>
    <recommendedName>
        <fullName evidence="5">Translation elongation factor EFTu/EF1A C-terminal domain-containing protein</fullName>
    </recommendedName>
</protein>
<accession>A0A254N457</accession>
<comment type="caution">
    <text evidence="6">The sequence shown here is derived from an EMBL/GenBank/DDBJ whole genome shotgun (WGS) entry which is preliminary data.</text>
</comment>
<dbReference type="Gene3D" id="2.40.30.10">
    <property type="entry name" value="Translation factors"/>
    <property type="match status" value="1"/>
</dbReference>
<dbReference type="GO" id="GO:0005525">
    <property type="term" value="F:GTP binding"/>
    <property type="evidence" value="ECO:0007669"/>
    <property type="project" value="UniProtKB-KW"/>
</dbReference>
<dbReference type="InterPro" id="IPR004160">
    <property type="entry name" value="Transl_elong_EFTu/EF1A_C"/>
</dbReference>
<evidence type="ECO:0000259" key="5">
    <source>
        <dbReference type="Pfam" id="PF03143"/>
    </source>
</evidence>
<evidence type="ECO:0000313" key="7">
    <source>
        <dbReference type="Proteomes" id="UP000197446"/>
    </source>
</evidence>
<dbReference type="SUPFAM" id="SSF50465">
    <property type="entry name" value="EF-Tu/eEF-1alpha/eIF2-gamma C-terminal domain"/>
    <property type="match status" value="1"/>
</dbReference>
<keyword evidence="4" id="KW-0342">GTP-binding</keyword>
<dbReference type="InterPro" id="IPR009001">
    <property type="entry name" value="Transl_elong_EF1A/Init_IF2_C"/>
</dbReference>
<dbReference type="Proteomes" id="UP000197446">
    <property type="component" value="Unassembled WGS sequence"/>
</dbReference>
<dbReference type="GO" id="GO:0003746">
    <property type="term" value="F:translation elongation factor activity"/>
    <property type="evidence" value="ECO:0007669"/>
    <property type="project" value="UniProtKB-KW"/>
</dbReference>
<sequence>METGLRFAIREGGRTVGSGVVATILE</sequence>
<proteinExistence type="predicted"/>
<name>A0A254N457_9BURK</name>